<feature type="compositionally biased region" description="Gly residues" evidence="1">
    <location>
        <begin position="44"/>
        <end position="56"/>
    </location>
</feature>
<keyword evidence="3" id="KW-1185">Reference proteome</keyword>
<evidence type="ECO:0000256" key="1">
    <source>
        <dbReference type="SAM" id="MobiDB-lite"/>
    </source>
</evidence>
<evidence type="ECO:0000313" key="2">
    <source>
        <dbReference type="EMBL" id="PSC06471.1"/>
    </source>
</evidence>
<comment type="caution">
    <text evidence="2">The sequence shown here is derived from an EMBL/GenBank/DDBJ whole genome shotgun (WGS) entry which is preliminary data.</text>
</comment>
<dbReference type="EMBL" id="PVZS01000003">
    <property type="protein sequence ID" value="PSC06471.1"/>
    <property type="molecule type" value="Genomic_DNA"/>
</dbReference>
<dbReference type="AlphaFoldDB" id="A0A2T1HXS2"/>
<feature type="region of interest" description="Disordered" evidence="1">
    <location>
        <begin position="1"/>
        <end position="135"/>
    </location>
</feature>
<gene>
    <name evidence="2" type="ORF">SLNSH_04110</name>
</gene>
<evidence type="ECO:0000313" key="3">
    <source>
        <dbReference type="Proteomes" id="UP000239772"/>
    </source>
</evidence>
<organism evidence="2 3">
    <name type="scientific">Alsobacter soli</name>
    <dbReference type="NCBI Taxonomy" id="2109933"/>
    <lineage>
        <taxon>Bacteria</taxon>
        <taxon>Pseudomonadati</taxon>
        <taxon>Pseudomonadota</taxon>
        <taxon>Alphaproteobacteria</taxon>
        <taxon>Hyphomicrobiales</taxon>
        <taxon>Alsobacteraceae</taxon>
        <taxon>Alsobacter</taxon>
    </lineage>
</organism>
<dbReference type="RefSeq" id="WP_106335385.1">
    <property type="nucleotide sequence ID" value="NZ_PVZS01000003.1"/>
</dbReference>
<accession>A0A2T1HXS2</accession>
<feature type="compositionally biased region" description="Basic and acidic residues" evidence="1">
    <location>
        <begin position="119"/>
        <end position="135"/>
    </location>
</feature>
<reference evidence="3" key="1">
    <citation type="submission" date="2018-03" db="EMBL/GenBank/DDBJ databases">
        <authorList>
            <person name="Sun L."/>
            <person name="Liu H."/>
            <person name="Chen W."/>
            <person name="Huang K."/>
            <person name="Liu W."/>
            <person name="Gao X."/>
        </authorList>
    </citation>
    <scope>NUCLEOTIDE SEQUENCE [LARGE SCALE GENOMIC DNA]</scope>
    <source>
        <strain evidence="3">SH9</strain>
    </source>
</reference>
<protein>
    <submittedName>
        <fullName evidence="2">Uncharacterized protein</fullName>
    </submittedName>
</protein>
<feature type="compositionally biased region" description="Gly residues" evidence="1">
    <location>
        <begin position="90"/>
        <end position="99"/>
    </location>
</feature>
<feature type="compositionally biased region" description="Basic and acidic residues" evidence="1">
    <location>
        <begin position="1"/>
        <end position="22"/>
    </location>
</feature>
<name>A0A2T1HXS2_9HYPH</name>
<proteinExistence type="predicted"/>
<sequence>MAEHKPKGGDHDRHRYEEHRQETPPVGGREYGRVRAGETDNTVIGGGESHSYGGYGSDYVRSREEFGGGGPPLHEPSDAYQPGYEVKKGSGYGALGQGGQIDRPGEGMPDPDPQAQPVEKGRSGGLPDEKPTQKR</sequence>
<dbReference type="Proteomes" id="UP000239772">
    <property type="component" value="Unassembled WGS sequence"/>
</dbReference>